<gene>
    <name evidence="2" type="ORF">ABC974_27580</name>
</gene>
<protein>
    <submittedName>
        <fullName evidence="2">Aldolase</fullName>
    </submittedName>
</protein>
<accession>A0ABU9YCJ0</accession>
<dbReference type="Pfam" id="PF07475">
    <property type="entry name" value="Hpr_kinase_C"/>
    <property type="match status" value="1"/>
</dbReference>
<comment type="caution">
    <text evidence="2">The sequence shown here is derived from an EMBL/GenBank/DDBJ whole genome shotgun (WGS) entry which is preliminary data.</text>
</comment>
<dbReference type="Proteomes" id="UP001419910">
    <property type="component" value="Unassembled WGS sequence"/>
</dbReference>
<evidence type="ECO:0000313" key="2">
    <source>
        <dbReference type="EMBL" id="MEN2793411.1"/>
    </source>
</evidence>
<dbReference type="InterPro" id="IPR027417">
    <property type="entry name" value="P-loop_NTPase"/>
</dbReference>
<dbReference type="RefSeq" id="WP_343892368.1">
    <property type="nucleotide sequence ID" value="NZ_BAAAEH010000058.1"/>
</dbReference>
<evidence type="ECO:0000313" key="3">
    <source>
        <dbReference type="Proteomes" id="UP001419910"/>
    </source>
</evidence>
<dbReference type="CDD" id="cd01918">
    <property type="entry name" value="HprK_C"/>
    <property type="match status" value="1"/>
</dbReference>
<dbReference type="InterPro" id="IPR011104">
    <property type="entry name" value="Hpr_kin/Pase_C"/>
</dbReference>
<proteinExistence type="predicted"/>
<name>A0ABU9YCJ0_9SPHN</name>
<reference evidence="2 3" key="1">
    <citation type="submission" date="2024-05" db="EMBL/GenBank/DDBJ databases">
        <authorList>
            <person name="Liu Q."/>
            <person name="Xin Y.-H."/>
        </authorList>
    </citation>
    <scope>NUCLEOTIDE SEQUENCE [LARGE SCALE GENOMIC DNA]</scope>
    <source>
        <strain evidence="2 3">CGMCC 1.10181</strain>
    </source>
</reference>
<dbReference type="SUPFAM" id="SSF53795">
    <property type="entry name" value="PEP carboxykinase-like"/>
    <property type="match status" value="1"/>
</dbReference>
<dbReference type="EMBL" id="JBDIME010000047">
    <property type="protein sequence ID" value="MEN2793411.1"/>
    <property type="molecule type" value="Genomic_DNA"/>
</dbReference>
<keyword evidence="3" id="KW-1185">Reference proteome</keyword>
<organism evidence="2 3">
    <name type="scientific">Sphingomonas oligophenolica</name>
    <dbReference type="NCBI Taxonomy" id="301154"/>
    <lineage>
        <taxon>Bacteria</taxon>
        <taxon>Pseudomonadati</taxon>
        <taxon>Pseudomonadota</taxon>
        <taxon>Alphaproteobacteria</taxon>
        <taxon>Sphingomonadales</taxon>
        <taxon>Sphingomonadaceae</taxon>
        <taxon>Sphingomonas</taxon>
    </lineage>
</organism>
<dbReference type="Gene3D" id="3.40.50.300">
    <property type="entry name" value="P-loop containing nucleotide triphosphate hydrolases"/>
    <property type="match status" value="1"/>
</dbReference>
<evidence type="ECO:0000259" key="1">
    <source>
        <dbReference type="Pfam" id="PF07475"/>
    </source>
</evidence>
<feature type="domain" description="HPr kinase/phosphorylase C-terminal" evidence="1">
    <location>
        <begin position="3"/>
        <end position="77"/>
    </location>
</feature>
<sequence length="140" mass="14679">MSETIHASTVAIDGHAVLLEGPSGAGKSDLALRLIDRGAVLVSDDYTLLTRSDGLLLASPPATIAGRIEVRGVGILPLPHAGPISVAMIVRLDGHFERLPEPVTRMIAGVPIPEIAIDPREHSAPIKVELALRHLLDGAT</sequence>